<accession>A0A024G6Q2</accession>
<dbReference type="PANTHER" id="PTHR43619:SF2">
    <property type="entry name" value="S-ADENOSYL-L-METHIONINE-DEPENDENT METHYLTRANSFERASES SUPERFAMILY PROTEIN"/>
    <property type="match status" value="1"/>
</dbReference>
<dbReference type="InterPro" id="IPR007213">
    <property type="entry name" value="Ppm1/Ppm2/Tcmp"/>
</dbReference>
<comment type="caution">
    <text evidence="4">The sequence shown here is derived from an EMBL/GenBank/DDBJ whole genome shotgun (WGS) entry which is preliminary data.</text>
</comment>
<dbReference type="InterPro" id="IPR029063">
    <property type="entry name" value="SAM-dependent_MTases_sf"/>
</dbReference>
<evidence type="ECO:0008006" key="6">
    <source>
        <dbReference type="Google" id="ProtNLM"/>
    </source>
</evidence>
<dbReference type="GO" id="GO:0008168">
    <property type="term" value="F:methyltransferase activity"/>
    <property type="evidence" value="ECO:0007669"/>
    <property type="project" value="UniProtKB-KW"/>
</dbReference>
<dbReference type="STRING" id="65357.A0A024G6Q2"/>
<dbReference type="AlphaFoldDB" id="A0A024G6Q2"/>
<dbReference type="PANTHER" id="PTHR43619">
    <property type="entry name" value="S-ADENOSYL-L-METHIONINE-DEPENDENT METHYLTRANSFERASE YKTD-RELATED"/>
    <property type="match status" value="1"/>
</dbReference>
<sequence length="296" mass="33996">MNELDQINCFKSYAPYFLAYIRAVESAREDRLFNDPFAETLAGNNMINPNFQAWKWDDPDPQTSNLFALRTRFLDEAIDHRDPSIHQVVILGAGIDARSHRLDSLRNATVFELDQSEEILQYKQQVFRDGNASSKALKVHYINTDLTEDSWDTLLYKNGFDRDSPTFWCMEGLLYFMNHGSLVKLVKTVDALSALKSELWADMPGKIVTNKSIVTESVLKYFLYGEDDPLHGVLALTQFKIWIQADLSEATSFFGRDWVPIQYSDQSRSRESVPFYFLQGKKVGTHEHVMLSAGIR</sequence>
<dbReference type="GO" id="GO:0032259">
    <property type="term" value="P:methylation"/>
    <property type="evidence" value="ECO:0007669"/>
    <property type="project" value="UniProtKB-KW"/>
</dbReference>
<dbReference type="EMBL" id="CAIX01000033">
    <property type="protein sequence ID" value="CCI42402.1"/>
    <property type="molecule type" value="Genomic_DNA"/>
</dbReference>
<evidence type="ECO:0000313" key="4">
    <source>
        <dbReference type="EMBL" id="CCI42402.1"/>
    </source>
</evidence>
<dbReference type="SUPFAM" id="SSF53335">
    <property type="entry name" value="S-adenosyl-L-methionine-dependent methyltransferases"/>
    <property type="match status" value="1"/>
</dbReference>
<dbReference type="InParanoid" id="A0A024G6Q2"/>
<keyword evidence="5" id="KW-1185">Reference proteome</keyword>
<evidence type="ECO:0000313" key="5">
    <source>
        <dbReference type="Proteomes" id="UP000053237"/>
    </source>
</evidence>
<dbReference type="Gene3D" id="3.40.50.150">
    <property type="entry name" value="Vaccinia Virus protein VP39"/>
    <property type="match status" value="1"/>
</dbReference>
<dbReference type="OrthoDB" id="203237at2759"/>
<keyword evidence="2" id="KW-0489">Methyltransferase</keyword>
<reference evidence="4 5" key="1">
    <citation type="submission" date="2012-05" db="EMBL/GenBank/DDBJ databases">
        <title>Recombination and specialization in a pathogen metapopulation.</title>
        <authorList>
            <person name="Gardiner A."/>
            <person name="Kemen E."/>
            <person name="Schultz-Larsen T."/>
            <person name="MacLean D."/>
            <person name="Van Oosterhout C."/>
            <person name="Jones J.D.G."/>
        </authorList>
    </citation>
    <scope>NUCLEOTIDE SEQUENCE [LARGE SCALE GENOMIC DNA]</scope>
    <source>
        <strain evidence="4 5">Ac Nc2</strain>
    </source>
</reference>
<protein>
    <recommendedName>
        <fullName evidence="6">S-adenosyl-L-methionine-dependent methyltransferase</fullName>
    </recommendedName>
</protein>
<evidence type="ECO:0000256" key="2">
    <source>
        <dbReference type="ARBA" id="ARBA00022603"/>
    </source>
</evidence>
<proteinExistence type="inferred from homology"/>
<name>A0A024G6Q2_9STRA</name>
<organism evidence="4 5">
    <name type="scientific">Albugo candida</name>
    <dbReference type="NCBI Taxonomy" id="65357"/>
    <lineage>
        <taxon>Eukaryota</taxon>
        <taxon>Sar</taxon>
        <taxon>Stramenopiles</taxon>
        <taxon>Oomycota</taxon>
        <taxon>Peronosporomycetes</taxon>
        <taxon>Albuginales</taxon>
        <taxon>Albuginaceae</taxon>
        <taxon>Albugo</taxon>
    </lineage>
</organism>
<keyword evidence="3" id="KW-0808">Transferase</keyword>
<dbReference type="InterPro" id="IPR011610">
    <property type="entry name" value="SAM_mthyl_Trfase_ML2640-like"/>
</dbReference>
<gene>
    <name evidence="4" type="ORF">BN9_031860</name>
</gene>
<comment type="similarity">
    <text evidence="1">Belongs to the UPF0677 family.</text>
</comment>
<evidence type="ECO:0000256" key="1">
    <source>
        <dbReference type="ARBA" id="ARBA00008138"/>
    </source>
</evidence>
<evidence type="ECO:0000256" key="3">
    <source>
        <dbReference type="ARBA" id="ARBA00022679"/>
    </source>
</evidence>
<dbReference type="Proteomes" id="UP000053237">
    <property type="component" value="Unassembled WGS sequence"/>
</dbReference>
<dbReference type="NCBIfam" id="TIGR00027">
    <property type="entry name" value="mthyl_TIGR00027"/>
    <property type="match status" value="1"/>
</dbReference>
<dbReference type="Pfam" id="PF04072">
    <property type="entry name" value="LCM"/>
    <property type="match status" value="1"/>
</dbReference>